<feature type="compositionally biased region" description="Polar residues" evidence="1">
    <location>
        <begin position="74"/>
        <end position="93"/>
    </location>
</feature>
<gene>
    <name evidence="2" type="ORF">CTRG_05528</name>
</gene>
<evidence type="ECO:0000313" key="2">
    <source>
        <dbReference type="EMBL" id="EER31076.1"/>
    </source>
</evidence>
<dbReference type="KEGG" id="ctp:CTRG_05528"/>
<dbReference type="VEuPathDB" id="FungiDB:CTRG_05528"/>
<feature type="region of interest" description="Disordered" evidence="1">
    <location>
        <begin position="1"/>
        <end position="23"/>
    </location>
</feature>
<dbReference type="eggNOG" id="ENOG502RQIY">
    <property type="taxonomic scope" value="Eukaryota"/>
</dbReference>
<dbReference type="OrthoDB" id="4019231at2759"/>
<keyword evidence="3" id="KW-1185">Reference proteome</keyword>
<protein>
    <submittedName>
        <fullName evidence="2">Uncharacterized protein</fullName>
    </submittedName>
</protein>
<evidence type="ECO:0000256" key="1">
    <source>
        <dbReference type="SAM" id="MobiDB-lite"/>
    </source>
</evidence>
<reference evidence="2 3" key="1">
    <citation type="journal article" date="2009" name="Nature">
        <title>Evolution of pathogenicity and sexual reproduction in eight Candida genomes.</title>
        <authorList>
            <person name="Butler G."/>
            <person name="Rasmussen M.D."/>
            <person name="Lin M.F."/>
            <person name="Santos M.A."/>
            <person name="Sakthikumar S."/>
            <person name="Munro C.A."/>
            <person name="Rheinbay E."/>
            <person name="Grabherr M."/>
            <person name="Forche A."/>
            <person name="Reedy J.L."/>
            <person name="Agrafioti I."/>
            <person name="Arnaud M.B."/>
            <person name="Bates S."/>
            <person name="Brown A.J."/>
            <person name="Brunke S."/>
            <person name="Costanzo M.C."/>
            <person name="Fitzpatrick D.A."/>
            <person name="de Groot P.W."/>
            <person name="Harris D."/>
            <person name="Hoyer L.L."/>
            <person name="Hube B."/>
            <person name="Klis F.M."/>
            <person name="Kodira C."/>
            <person name="Lennard N."/>
            <person name="Logue M.E."/>
            <person name="Martin R."/>
            <person name="Neiman A.M."/>
            <person name="Nikolaou E."/>
            <person name="Quail M.A."/>
            <person name="Quinn J."/>
            <person name="Santos M.C."/>
            <person name="Schmitzberger F.F."/>
            <person name="Sherlock G."/>
            <person name="Shah P."/>
            <person name="Silverstein K.A."/>
            <person name="Skrzypek M.S."/>
            <person name="Soll D."/>
            <person name="Staggs R."/>
            <person name="Stansfield I."/>
            <person name="Stumpf M.P."/>
            <person name="Sudbery P.E."/>
            <person name="Srikantha T."/>
            <person name="Zeng Q."/>
            <person name="Berman J."/>
            <person name="Berriman M."/>
            <person name="Heitman J."/>
            <person name="Gow N.A."/>
            <person name="Lorenz M.C."/>
            <person name="Birren B.W."/>
            <person name="Kellis M."/>
            <person name="Cuomo C.A."/>
        </authorList>
    </citation>
    <scope>NUCLEOTIDE SEQUENCE [LARGE SCALE GENOMIC DNA]</scope>
    <source>
        <strain evidence="3">ATCC MYA-3404 / T1</strain>
    </source>
</reference>
<organism evidence="2 3">
    <name type="scientific">Candida tropicalis (strain ATCC MYA-3404 / T1)</name>
    <name type="common">Yeast</name>
    <dbReference type="NCBI Taxonomy" id="294747"/>
    <lineage>
        <taxon>Eukaryota</taxon>
        <taxon>Fungi</taxon>
        <taxon>Dikarya</taxon>
        <taxon>Ascomycota</taxon>
        <taxon>Saccharomycotina</taxon>
        <taxon>Pichiomycetes</taxon>
        <taxon>Debaryomycetaceae</taxon>
        <taxon>Candida/Lodderomyces clade</taxon>
        <taxon>Candida</taxon>
    </lineage>
</organism>
<name>C5MHH4_CANTT</name>
<dbReference type="Proteomes" id="UP000002037">
    <property type="component" value="Unassembled WGS sequence"/>
</dbReference>
<dbReference type="GeneID" id="8300662"/>
<proteinExistence type="predicted"/>
<dbReference type="RefSeq" id="XP_002551230.1">
    <property type="nucleotide sequence ID" value="XM_002551184.1"/>
</dbReference>
<feature type="region of interest" description="Disordered" evidence="1">
    <location>
        <begin position="35"/>
        <end position="104"/>
    </location>
</feature>
<dbReference type="HOGENOM" id="CLU_1427803_0_0_1"/>
<evidence type="ECO:0000313" key="3">
    <source>
        <dbReference type="Proteomes" id="UP000002037"/>
    </source>
</evidence>
<dbReference type="EMBL" id="GG692402">
    <property type="protein sequence ID" value="EER31076.1"/>
    <property type="molecule type" value="Genomic_DNA"/>
</dbReference>
<accession>C5MHH4</accession>
<dbReference type="AlphaFoldDB" id="C5MHH4"/>
<sequence>MKTKHDTQRRTQQTKERLKKKELEYQRDLQRYNEILAKGVENDIPPKRAKCKRRSRRRVVKKIQPPPNHPKRPQYSSLGSSEKTPKQSYSPSTDLPPHLQETTTKSFENKVQLKHTYPELLKIINQNLSSNTIDIPLIHNLAPKNLEYESKRFSIPADFYNSTAELPNYSDANEIDFFFAETLKSDLSLV</sequence>
<feature type="compositionally biased region" description="Basic residues" evidence="1">
    <location>
        <begin position="47"/>
        <end position="61"/>
    </location>
</feature>